<protein>
    <submittedName>
        <fullName evidence="2">Uncharacterized protein</fullName>
    </submittedName>
</protein>
<evidence type="ECO:0000256" key="1">
    <source>
        <dbReference type="SAM" id="Phobius"/>
    </source>
</evidence>
<keyword evidence="1" id="KW-0472">Membrane</keyword>
<keyword evidence="1" id="KW-0812">Transmembrane</keyword>
<feature type="transmembrane region" description="Helical" evidence="1">
    <location>
        <begin position="20"/>
        <end position="38"/>
    </location>
</feature>
<sequence length="39" mass="3995">MKAAPDMNRSAKPSSALKIAAGASVLLALLLMGFIFAAF</sequence>
<evidence type="ECO:0000313" key="2">
    <source>
        <dbReference type="EMBL" id="SDF17086.1"/>
    </source>
</evidence>
<dbReference type="Proteomes" id="UP000199245">
    <property type="component" value="Unassembled WGS sequence"/>
</dbReference>
<proteinExistence type="predicted"/>
<name>A0A1G7IWX7_9BRAD</name>
<dbReference type="AlphaFoldDB" id="A0A1G7IWX7"/>
<gene>
    <name evidence="2" type="ORF">SAMN05216337_104657</name>
</gene>
<keyword evidence="1" id="KW-1133">Transmembrane helix</keyword>
<organism evidence="2 3">
    <name type="scientific">Bradyrhizobium brasilense</name>
    <dbReference type="NCBI Taxonomy" id="1419277"/>
    <lineage>
        <taxon>Bacteria</taxon>
        <taxon>Pseudomonadati</taxon>
        <taxon>Pseudomonadota</taxon>
        <taxon>Alphaproteobacteria</taxon>
        <taxon>Hyphomicrobiales</taxon>
        <taxon>Nitrobacteraceae</taxon>
        <taxon>Bradyrhizobium</taxon>
    </lineage>
</organism>
<dbReference type="EMBL" id="FMZW01000046">
    <property type="protein sequence ID" value="SDF17086.1"/>
    <property type="molecule type" value="Genomic_DNA"/>
</dbReference>
<reference evidence="2 3" key="1">
    <citation type="submission" date="2016-10" db="EMBL/GenBank/DDBJ databases">
        <authorList>
            <person name="de Groot N.N."/>
        </authorList>
    </citation>
    <scope>NUCLEOTIDE SEQUENCE [LARGE SCALE GENOMIC DNA]</scope>
    <source>
        <strain evidence="2 3">R5</strain>
    </source>
</reference>
<accession>A0A1G7IWX7</accession>
<evidence type="ECO:0000313" key="3">
    <source>
        <dbReference type="Proteomes" id="UP000199245"/>
    </source>
</evidence>